<dbReference type="Gene3D" id="1.20.1530.20">
    <property type="match status" value="1"/>
</dbReference>
<dbReference type="AlphaFoldDB" id="A0A415QEP0"/>
<dbReference type="GO" id="GO:1902600">
    <property type="term" value="P:proton transmembrane transport"/>
    <property type="evidence" value="ECO:0007669"/>
    <property type="project" value="InterPro"/>
</dbReference>
<dbReference type="InterPro" id="IPR038770">
    <property type="entry name" value="Na+/solute_symporter_sf"/>
</dbReference>
<evidence type="ECO:0000256" key="4">
    <source>
        <dbReference type="ARBA" id="ARBA00022692"/>
    </source>
</evidence>
<dbReference type="InterPro" id="IPR014729">
    <property type="entry name" value="Rossmann-like_a/b/a_fold"/>
</dbReference>
<evidence type="ECO:0000313" key="10">
    <source>
        <dbReference type="EMBL" id="RHM40925.1"/>
    </source>
</evidence>
<evidence type="ECO:0000256" key="5">
    <source>
        <dbReference type="ARBA" id="ARBA00022989"/>
    </source>
</evidence>
<feature type="transmembrane region" description="Helical" evidence="8">
    <location>
        <begin position="307"/>
        <end position="328"/>
    </location>
</feature>
<feature type="transmembrane region" description="Helical" evidence="8">
    <location>
        <begin position="69"/>
        <end position="88"/>
    </location>
</feature>
<dbReference type="Proteomes" id="UP000286038">
    <property type="component" value="Unassembled WGS sequence"/>
</dbReference>
<keyword evidence="3" id="KW-0050">Antiport</keyword>
<evidence type="ECO:0000256" key="2">
    <source>
        <dbReference type="ARBA" id="ARBA00022448"/>
    </source>
</evidence>
<evidence type="ECO:0000259" key="9">
    <source>
        <dbReference type="Pfam" id="PF00999"/>
    </source>
</evidence>
<feature type="transmembrane region" description="Helical" evidence="8">
    <location>
        <begin position="100"/>
        <end position="122"/>
    </location>
</feature>
<evidence type="ECO:0000256" key="1">
    <source>
        <dbReference type="ARBA" id="ARBA00004141"/>
    </source>
</evidence>
<evidence type="ECO:0000256" key="3">
    <source>
        <dbReference type="ARBA" id="ARBA00022449"/>
    </source>
</evidence>
<dbReference type="InterPro" id="IPR006153">
    <property type="entry name" value="Cation/H_exchanger_TM"/>
</dbReference>
<sequence length="691" mass="76533">MMFMLQMTQAAITLPLTDPVLKFLLILVIILAAPLLLNKLRIPHLLGLIIAGAIIGPNGFNLVLRDSSIILSGTAGLLYIMFLAGLEIDLGDFKKNKWKSLTFGMYTFLVPMALGTLVGLYVLNFSMLTSILLASMFASHTLIAYPIISKLGITKDKAVGITVGGTMITDTLALLVLTVIVEMAVGEVDDWFWYRLGAAIILFFAFVMIVFPIVGRWFFKRCEDNVSQYIFVLVMVFLGAYLAELAGLESIIGAFLAGMALNRLIPSTSPLMNRVEFVGNAIFIPFFLIGVGMLIDYRAFFTNWDTIKVGAVMIVVATVAKFVAAWMTQKTFRMSVDQRRVIFGLSNAQAAATLAAVMVGYNVILGETPAGEPIRLLNESVLNGTILMILVTCTMASFSAQKGAHNIAMNDVSEEKEGTGEHQERILIPVSYEKNVTELVNLSTAIKSKKNKNGLFALNVINNQASDDKAFKQSKKVLNMAVTTASATDNVLQDLLRYDLNVANAIISVIKEQGITDLVLGLHQGKGVVSSFLGNMTEAILGQSNVTTLIYRPIQPIATVKRHLVVVPARAEKEVGFPMWVNKVWNIIHNSGAKAVFYASEDTTMYLKEIYKKRPIEAEFSSFDDWDDFLIMSREIKSDDTLWVVMSRRERLSYHANMSRIPNYLNKYFQSNSFVLVYPIQAGETNNRYLV</sequence>
<keyword evidence="6" id="KW-0406">Ion transport</keyword>
<dbReference type="SUPFAM" id="SSF52402">
    <property type="entry name" value="Adenine nucleotide alpha hydrolases-like"/>
    <property type="match status" value="1"/>
</dbReference>
<evidence type="ECO:0000256" key="7">
    <source>
        <dbReference type="ARBA" id="ARBA00023136"/>
    </source>
</evidence>
<dbReference type="GO" id="GO:0016020">
    <property type="term" value="C:membrane"/>
    <property type="evidence" value="ECO:0007669"/>
    <property type="project" value="UniProtKB-SubCell"/>
</dbReference>
<evidence type="ECO:0000256" key="8">
    <source>
        <dbReference type="SAM" id="Phobius"/>
    </source>
</evidence>
<comment type="subcellular location">
    <subcellularLocation>
        <location evidence="1">Membrane</location>
        <topology evidence="1">Multi-pass membrane protein</topology>
    </subcellularLocation>
</comment>
<keyword evidence="7 8" id="KW-0472">Membrane</keyword>
<feature type="domain" description="Cation/H+ exchanger transmembrane" evidence="9">
    <location>
        <begin position="28"/>
        <end position="398"/>
    </location>
</feature>
<feature type="transmembrane region" description="Helical" evidence="8">
    <location>
        <begin position="160"/>
        <end position="180"/>
    </location>
</feature>
<feature type="transmembrane region" description="Helical" evidence="8">
    <location>
        <begin position="277"/>
        <end position="295"/>
    </location>
</feature>
<organism evidence="10 11">
    <name type="scientific">Butyricimonas virosa</name>
    <dbReference type="NCBI Taxonomy" id="544645"/>
    <lineage>
        <taxon>Bacteria</taxon>
        <taxon>Pseudomonadati</taxon>
        <taxon>Bacteroidota</taxon>
        <taxon>Bacteroidia</taxon>
        <taxon>Bacteroidales</taxon>
        <taxon>Odoribacteraceae</taxon>
        <taxon>Butyricimonas</taxon>
    </lineage>
</organism>
<dbReference type="PANTHER" id="PTHR43562:SF4">
    <property type="entry name" value="NA(+)_H(+) ANTIPORTER NHAS5"/>
    <property type="match status" value="1"/>
</dbReference>
<dbReference type="RefSeq" id="WP_118450866.1">
    <property type="nucleotide sequence ID" value="NZ_CANPJS010000004.1"/>
</dbReference>
<proteinExistence type="predicted"/>
<reference evidence="10 11" key="1">
    <citation type="submission" date="2018-08" db="EMBL/GenBank/DDBJ databases">
        <title>A genome reference for cultivated species of the human gut microbiota.</title>
        <authorList>
            <person name="Zou Y."/>
            <person name="Xue W."/>
            <person name="Luo G."/>
        </authorList>
    </citation>
    <scope>NUCLEOTIDE SEQUENCE [LARGE SCALE GENOMIC DNA]</scope>
    <source>
        <strain evidence="10 11">AF34-33</strain>
    </source>
</reference>
<gene>
    <name evidence="10" type="ORF">DWZ68_14985</name>
</gene>
<protein>
    <submittedName>
        <fullName evidence="10">Cation:proton antiporter</fullName>
    </submittedName>
</protein>
<dbReference type="GO" id="GO:0015297">
    <property type="term" value="F:antiporter activity"/>
    <property type="evidence" value="ECO:0007669"/>
    <property type="project" value="UniProtKB-KW"/>
</dbReference>
<dbReference type="Gene3D" id="3.40.50.620">
    <property type="entry name" value="HUPs"/>
    <property type="match status" value="1"/>
</dbReference>
<feature type="transmembrane region" description="Helical" evidence="8">
    <location>
        <begin position="128"/>
        <end position="148"/>
    </location>
</feature>
<comment type="caution">
    <text evidence="10">The sequence shown here is derived from an EMBL/GenBank/DDBJ whole genome shotgun (WGS) entry which is preliminary data.</text>
</comment>
<keyword evidence="2" id="KW-0813">Transport</keyword>
<evidence type="ECO:0000256" key="6">
    <source>
        <dbReference type="ARBA" id="ARBA00023065"/>
    </source>
</evidence>
<feature type="transmembrane region" description="Helical" evidence="8">
    <location>
        <begin position="340"/>
        <end position="361"/>
    </location>
</feature>
<feature type="transmembrane region" description="Helical" evidence="8">
    <location>
        <begin position="45"/>
        <end position="63"/>
    </location>
</feature>
<keyword evidence="5 8" id="KW-1133">Transmembrane helix</keyword>
<keyword evidence="4 8" id="KW-0812">Transmembrane</keyword>
<evidence type="ECO:0000313" key="11">
    <source>
        <dbReference type="Proteomes" id="UP000286038"/>
    </source>
</evidence>
<feature type="transmembrane region" description="Helical" evidence="8">
    <location>
        <begin position="192"/>
        <end position="214"/>
    </location>
</feature>
<dbReference type="EMBL" id="QRPV01000025">
    <property type="protein sequence ID" value="RHM40925.1"/>
    <property type="molecule type" value="Genomic_DNA"/>
</dbReference>
<feature type="transmembrane region" description="Helical" evidence="8">
    <location>
        <begin position="20"/>
        <end position="38"/>
    </location>
</feature>
<dbReference type="PANTHER" id="PTHR43562">
    <property type="entry name" value="NAPA-TYPE SODIUM/HYDROGEN ANTIPORTER"/>
    <property type="match status" value="1"/>
</dbReference>
<dbReference type="Pfam" id="PF00999">
    <property type="entry name" value="Na_H_Exchanger"/>
    <property type="match status" value="1"/>
</dbReference>
<name>A0A415QEP0_9BACT</name>
<accession>A0A415QEP0</accession>